<dbReference type="InterPro" id="IPR036962">
    <property type="entry name" value="Glyco_hydro_3_N_sf"/>
</dbReference>
<dbReference type="EMBL" id="PRKZ01000005">
    <property type="protein sequence ID" value="RAW49444.1"/>
    <property type="molecule type" value="Genomic_DNA"/>
</dbReference>
<dbReference type="Pfam" id="PF00933">
    <property type="entry name" value="Glyco_hydro_3"/>
    <property type="match status" value="1"/>
</dbReference>
<dbReference type="GO" id="GO:0005975">
    <property type="term" value="P:carbohydrate metabolic process"/>
    <property type="evidence" value="ECO:0007669"/>
    <property type="project" value="InterPro"/>
</dbReference>
<dbReference type="SMART" id="SM01217">
    <property type="entry name" value="Fn3_like"/>
    <property type="match status" value="1"/>
</dbReference>
<dbReference type="InterPro" id="IPR026891">
    <property type="entry name" value="Fn3-like"/>
</dbReference>
<dbReference type="PANTHER" id="PTHR42715">
    <property type="entry name" value="BETA-GLUCOSIDASE"/>
    <property type="match status" value="1"/>
</dbReference>
<feature type="domain" description="Fibronectin type III-like" evidence="4">
    <location>
        <begin position="442"/>
        <end position="521"/>
    </location>
</feature>
<gene>
    <name evidence="5" type="ORF">C4N25_08025</name>
</gene>
<dbReference type="InterPro" id="IPR013783">
    <property type="entry name" value="Ig-like_fold"/>
</dbReference>
<dbReference type="InterPro" id="IPR001764">
    <property type="entry name" value="Glyco_hydro_3_N"/>
</dbReference>
<dbReference type="SUPFAM" id="SSF51445">
    <property type="entry name" value="(Trans)glycosidases"/>
    <property type="match status" value="1"/>
</dbReference>
<dbReference type="PANTHER" id="PTHR42715:SF10">
    <property type="entry name" value="BETA-GLUCOSIDASE"/>
    <property type="match status" value="1"/>
</dbReference>
<organism evidence="5 6">
    <name type="scientific">Faecalibacterium prausnitzii</name>
    <dbReference type="NCBI Taxonomy" id="853"/>
    <lineage>
        <taxon>Bacteria</taxon>
        <taxon>Bacillati</taxon>
        <taxon>Bacillota</taxon>
        <taxon>Clostridia</taxon>
        <taxon>Eubacteriales</taxon>
        <taxon>Oscillospiraceae</taxon>
        <taxon>Faecalibacterium</taxon>
    </lineage>
</organism>
<dbReference type="InterPro" id="IPR050288">
    <property type="entry name" value="Cellulose_deg_GH3"/>
</dbReference>
<evidence type="ECO:0000256" key="2">
    <source>
        <dbReference type="ARBA" id="ARBA00022801"/>
    </source>
</evidence>
<dbReference type="InterPro" id="IPR002772">
    <property type="entry name" value="Glyco_hydro_3_C"/>
</dbReference>
<reference evidence="5 6" key="1">
    <citation type="submission" date="2018-02" db="EMBL/GenBank/DDBJ databases">
        <title>Complete genome sequencing of Faecalibacterium prausnitzii strains isolated from the human gut.</title>
        <authorList>
            <person name="Fitzgerald B.C."/>
            <person name="Shkoporov A.N."/>
            <person name="Ross P.R."/>
            <person name="Hill C."/>
        </authorList>
    </citation>
    <scope>NUCLEOTIDE SEQUENCE [LARGE SCALE GENOMIC DNA]</scope>
    <source>
        <strain evidence="5 6">APC942/8-14-2</strain>
    </source>
</reference>
<keyword evidence="3" id="KW-1133">Transmembrane helix</keyword>
<evidence type="ECO:0000256" key="3">
    <source>
        <dbReference type="SAM" id="Phobius"/>
    </source>
</evidence>
<keyword evidence="3" id="KW-0472">Membrane</keyword>
<dbReference type="Gene3D" id="3.40.50.1700">
    <property type="entry name" value="Glycoside hydrolase family 3 C-terminal domain"/>
    <property type="match status" value="1"/>
</dbReference>
<comment type="caution">
    <text evidence="5">The sequence shown here is derived from an EMBL/GenBank/DDBJ whole genome shotgun (WGS) entry which is preliminary data.</text>
</comment>
<dbReference type="PRINTS" id="PR00133">
    <property type="entry name" value="GLHYDRLASE3"/>
</dbReference>
<dbReference type="Pfam" id="PF14310">
    <property type="entry name" value="Fn3-like"/>
    <property type="match status" value="1"/>
</dbReference>
<dbReference type="Pfam" id="PF01915">
    <property type="entry name" value="Glyco_hydro_3_C"/>
    <property type="match status" value="1"/>
</dbReference>
<dbReference type="Gene3D" id="2.60.40.10">
    <property type="entry name" value="Immunoglobulins"/>
    <property type="match status" value="1"/>
</dbReference>
<dbReference type="SUPFAM" id="SSF52279">
    <property type="entry name" value="Beta-D-glucan exohydrolase, C-terminal domain"/>
    <property type="match status" value="1"/>
</dbReference>
<name>A0A329TIY4_9FIRM</name>
<dbReference type="InterPro" id="IPR017853">
    <property type="entry name" value="GH"/>
</dbReference>
<sequence length="994" mass="108611">MSKQKKQHTGLHRVLLVLTSILLVVALAANVAGVYFAETIDNYVTGTHLDTSEKATAAVMETGEKVAEQIAAEGAVLLKNDGALPLASDVTKVNVFGWGSTQWLGSGSGSGRVVSTDTGLLDALEAAGIDYNSELTDMYKAFQPERPYASNQVGTLNSWPEQSCRLYEPDINDTDYYTTTMLENAKAFSDTAIVVFNRFAGESNDCPQVQYKQTTKDGDIIVDESRTYLDLSTEEEDLLTYVGENYENVIVLLNTGNVMAVGQVESIPGVDACLMVGLTGTNAATAIPKLLWGDINPSGRTADTWAYRFDTAASYANAGLNGVGVYSNADGLYPADGTTMGNLGESNYPYTQVSYVDYAEEIYVGYKWYETADAEGYWDTVSNEYGNGYEGVVQYPFGYGLSYTDFDWEVTDASANVTSLTKDGEVTVKVKVTNKGSVAGKDVVELYYTAPYITGEIEKSSVELGAFAKTEELQPGESQELTLTIPVENMASYDAYDSNHNGFAGYELDAGDYIFTVRHDAHTVDDDANATIVCTLSANVQYPTDKVTGAEVSNKFTGSDAVDGVSLDGIDSEQNIVYLTRADFEGTFPKENVDTRAMTDNVKALNLYTAEMAEDFIKDTDEPVTTGAKNGLKVEEDGYITELGYQLGKNYDDPQWDSLLDQLTKEEMENLYLHGYVRNNELPSIGKPTTREVDGPSQAGSFNQASFGTGYPNAGTMAQTWNAELAGIYGQSIGQQAAHLGYDGLYAPATNMHRSPFDGRNYEYYSEDSLLSGTMCGKTVEGAKQAGIYMYVKHFICNDGESGMYRDAVYTWMTEQALREIYLKPFQMLVEDYGATALMSSYNRIGAVWAGGSEALLTSILRDEWGFHGAVVTDYSDHQNYMNGDQSLRAGGSLWMDGWLSNGAFFCETSSNTYMQQLRRAAKNVIYMYLNARAVNQDYAQTVDASILKPATIPNFAWWKCVLGAVDVVVVLLFALSVRAVAKDKKRKGENGGI</sequence>
<dbReference type="GO" id="GO:0004553">
    <property type="term" value="F:hydrolase activity, hydrolyzing O-glycosyl compounds"/>
    <property type="evidence" value="ECO:0007669"/>
    <property type="project" value="InterPro"/>
</dbReference>
<evidence type="ECO:0000313" key="6">
    <source>
        <dbReference type="Proteomes" id="UP000251634"/>
    </source>
</evidence>
<evidence type="ECO:0000256" key="1">
    <source>
        <dbReference type="ARBA" id="ARBA00005336"/>
    </source>
</evidence>
<feature type="transmembrane region" description="Helical" evidence="3">
    <location>
        <begin position="956"/>
        <end position="978"/>
    </location>
</feature>
<keyword evidence="2 5" id="KW-0378">Hydrolase</keyword>
<dbReference type="Proteomes" id="UP000251634">
    <property type="component" value="Unassembled WGS sequence"/>
</dbReference>
<accession>A0A329TIY4</accession>
<dbReference type="InterPro" id="IPR036881">
    <property type="entry name" value="Glyco_hydro_3_C_sf"/>
</dbReference>
<dbReference type="AlphaFoldDB" id="A0A329TIY4"/>
<evidence type="ECO:0000259" key="4">
    <source>
        <dbReference type="SMART" id="SM01217"/>
    </source>
</evidence>
<keyword evidence="3" id="KW-0812">Transmembrane</keyword>
<protein>
    <submittedName>
        <fullName evidence="5">Glycoside hydrolase</fullName>
    </submittedName>
</protein>
<evidence type="ECO:0000313" key="5">
    <source>
        <dbReference type="EMBL" id="RAW49444.1"/>
    </source>
</evidence>
<comment type="similarity">
    <text evidence="1">Belongs to the glycosyl hydrolase 3 family.</text>
</comment>
<proteinExistence type="inferred from homology"/>
<dbReference type="Gene3D" id="3.20.20.300">
    <property type="entry name" value="Glycoside hydrolase, family 3, N-terminal domain"/>
    <property type="match status" value="1"/>
</dbReference>